<dbReference type="Pfam" id="PF02701">
    <property type="entry name" value="Zn_ribbon_Dof"/>
    <property type="match status" value="1"/>
</dbReference>
<dbReference type="EnsemblPlants" id="Kaladp0070s0084.1.v1.1">
    <property type="protein sequence ID" value="Kaladp0070s0084.1.v1.1"/>
    <property type="gene ID" value="Kaladp0070s0084.v1.1"/>
</dbReference>
<dbReference type="OMA" id="MINTEHW"/>
<dbReference type="GO" id="GO:0003677">
    <property type="term" value="F:DNA binding"/>
    <property type="evidence" value="ECO:0007669"/>
    <property type="project" value="UniProtKB-UniRule"/>
</dbReference>
<evidence type="ECO:0000256" key="9">
    <source>
        <dbReference type="RuleBase" id="RU369094"/>
    </source>
</evidence>
<feature type="region of interest" description="Disordered" evidence="10">
    <location>
        <begin position="15"/>
        <end position="91"/>
    </location>
</feature>
<evidence type="ECO:0000259" key="11">
    <source>
        <dbReference type="PROSITE" id="PS50884"/>
    </source>
</evidence>
<evidence type="ECO:0000256" key="7">
    <source>
        <dbReference type="ARBA" id="ARBA00023242"/>
    </source>
</evidence>
<feature type="region of interest" description="Disordered" evidence="10">
    <location>
        <begin position="385"/>
        <end position="406"/>
    </location>
</feature>
<evidence type="ECO:0000256" key="10">
    <source>
        <dbReference type="SAM" id="MobiDB-lite"/>
    </source>
</evidence>
<dbReference type="PROSITE" id="PS50884">
    <property type="entry name" value="ZF_DOF_2"/>
    <property type="match status" value="1"/>
</dbReference>
<sequence>MVFSSVPLYLDPHNWHHHQQQQQQAQLHQQLSGGGHGGGDNPHPQNHQIGAQMPPPGASQAVGASSSIRPGSMADRARQAKIPQPEPRLKCPRCDSTNTKFCYFNNYSLTQPRHFCKTCRRYWTRGGALRNVPVGGGCRRNSKRSGKPKALGGERQAGAGPVNNNNSTSPISSNSNNNDMNNNSNLLDSISHQNSFHHQPRLAQFPLLASLQGLAAHGQYTSPSSNIGLNFGGMMNSNAAQGELGFQIGASSGASDQWRPHHFPNFLAGFDPPQLPHPPSSASLFQFPIDHQSMDQAAAANPHTGPRTTSISSAVNQQQPACRPSSMPSNNDQQNNEAAAAVKAEEAAGQQGGLNMNMNMNLLSRSFLGMPDNSNGQYWIGSSNNNSNATSWTDLSGLNSSTTSLL</sequence>
<feature type="compositionally biased region" description="Low complexity" evidence="10">
    <location>
        <begin position="163"/>
        <end position="190"/>
    </location>
</feature>
<keyword evidence="2 8" id="KW-0863">Zinc-finger</keyword>
<evidence type="ECO:0000256" key="8">
    <source>
        <dbReference type="PROSITE-ProRule" id="PRU00071"/>
    </source>
</evidence>
<dbReference type="InterPro" id="IPR003851">
    <property type="entry name" value="Znf_Dof"/>
</dbReference>
<evidence type="ECO:0000313" key="12">
    <source>
        <dbReference type="EnsemblPlants" id="Kaladp0070s0084.1.v1.1"/>
    </source>
</evidence>
<feature type="compositionally biased region" description="Polar residues" evidence="10">
    <location>
        <begin position="306"/>
        <end position="320"/>
    </location>
</feature>
<comment type="function">
    <text evidence="9">Transcription factor that binds specifically to a 5'-AA[AG]G-3' consensus core sequence.</text>
</comment>
<evidence type="ECO:0000256" key="2">
    <source>
        <dbReference type="ARBA" id="ARBA00022771"/>
    </source>
</evidence>
<dbReference type="GO" id="GO:0005634">
    <property type="term" value="C:nucleus"/>
    <property type="evidence" value="ECO:0007669"/>
    <property type="project" value="UniProtKB-SubCell"/>
</dbReference>
<dbReference type="InterPro" id="IPR045174">
    <property type="entry name" value="Dof"/>
</dbReference>
<feature type="region of interest" description="Disordered" evidence="10">
    <location>
        <begin position="295"/>
        <end position="339"/>
    </location>
</feature>
<accession>A0A7N0UK48</accession>
<evidence type="ECO:0000313" key="13">
    <source>
        <dbReference type="Proteomes" id="UP000594263"/>
    </source>
</evidence>
<feature type="domain" description="Dof-type" evidence="11">
    <location>
        <begin position="89"/>
        <end position="143"/>
    </location>
</feature>
<evidence type="ECO:0000256" key="5">
    <source>
        <dbReference type="ARBA" id="ARBA00023125"/>
    </source>
</evidence>
<proteinExistence type="predicted"/>
<feature type="compositionally biased region" description="Low complexity" evidence="10">
    <location>
        <begin position="20"/>
        <end position="31"/>
    </location>
</feature>
<evidence type="ECO:0000256" key="1">
    <source>
        <dbReference type="ARBA" id="ARBA00022723"/>
    </source>
</evidence>
<keyword evidence="3 9" id="KW-0862">Zinc</keyword>
<dbReference type="PROSITE" id="PS01361">
    <property type="entry name" value="ZF_DOF_1"/>
    <property type="match status" value="1"/>
</dbReference>
<organism evidence="12 13">
    <name type="scientific">Kalanchoe fedtschenkoi</name>
    <name type="common">Lavender scallops</name>
    <name type="synonym">South American air plant</name>
    <dbReference type="NCBI Taxonomy" id="63787"/>
    <lineage>
        <taxon>Eukaryota</taxon>
        <taxon>Viridiplantae</taxon>
        <taxon>Streptophyta</taxon>
        <taxon>Embryophyta</taxon>
        <taxon>Tracheophyta</taxon>
        <taxon>Spermatophyta</taxon>
        <taxon>Magnoliopsida</taxon>
        <taxon>eudicotyledons</taxon>
        <taxon>Gunneridae</taxon>
        <taxon>Pentapetalae</taxon>
        <taxon>Saxifragales</taxon>
        <taxon>Crassulaceae</taxon>
        <taxon>Kalanchoe</taxon>
    </lineage>
</organism>
<dbReference type="GO" id="GO:0008270">
    <property type="term" value="F:zinc ion binding"/>
    <property type="evidence" value="ECO:0007669"/>
    <property type="project" value="UniProtKB-KW"/>
</dbReference>
<protein>
    <recommendedName>
        <fullName evidence="9">Dof zinc finger protein</fullName>
    </recommendedName>
</protein>
<name>A0A7N0UK48_KALFE</name>
<dbReference type="AlphaFoldDB" id="A0A7N0UK48"/>
<comment type="subcellular location">
    <subcellularLocation>
        <location evidence="8 9">Nucleus</location>
    </subcellularLocation>
</comment>
<keyword evidence="6 9" id="KW-0804">Transcription</keyword>
<feature type="region of interest" description="Disordered" evidence="10">
    <location>
        <begin position="134"/>
        <end position="190"/>
    </location>
</feature>
<dbReference type="Gramene" id="Kaladp0070s0084.1.v1.1">
    <property type="protein sequence ID" value="Kaladp0070s0084.1.v1.1"/>
    <property type="gene ID" value="Kaladp0070s0084.v1.1"/>
</dbReference>
<keyword evidence="13" id="KW-1185">Reference proteome</keyword>
<dbReference type="Proteomes" id="UP000594263">
    <property type="component" value="Unplaced"/>
</dbReference>
<reference evidence="12" key="1">
    <citation type="submission" date="2021-01" db="UniProtKB">
        <authorList>
            <consortium name="EnsemblPlants"/>
        </authorList>
    </citation>
    <scope>IDENTIFICATION</scope>
</reference>
<keyword evidence="1 9" id="KW-0479">Metal-binding</keyword>
<dbReference type="GO" id="GO:0003700">
    <property type="term" value="F:DNA-binding transcription factor activity"/>
    <property type="evidence" value="ECO:0007669"/>
    <property type="project" value="UniProtKB-UniRule"/>
</dbReference>
<evidence type="ECO:0000256" key="3">
    <source>
        <dbReference type="ARBA" id="ARBA00022833"/>
    </source>
</evidence>
<evidence type="ECO:0000256" key="4">
    <source>
        <dbReference type="ARBA" id="ARBA00023015"/>
    </source>
</evidence>
<keyword evidence="7 8" id="KW-0539">Nucleus</keyword>
<feature type="compositionally biased region" description="Low complexity" evidence="10">
    <location>
        <begin position="330"/>
        <end position="339"/>
    </location>
</feature>
<evidence type="ECO:0000256" key="6">
    <source>
        <dbReference type="ARBA" id="ARBA00023163"/>
    </source>
</evidence>
<dbReference type="PANTHER" id="PTHR31992">
    <property type="entry name" value="DOF ZINC FINGER PROTEIN DOF1.4-RELATED"/>
    <property type="match status" value="1"/>
</dbReference>
<keyword evidence="4 9" id="KW-0805">Transcription regulation</keyword>
<keyword evidence="5 8" id="KW-0238">DNA-binding</keyword>
<dbReference type="PANTHER" id="PTHR31992:SF193">
    <property type="entry name" value="DOF ZINC FINGER PROTEIN DOF3.6"/>
    <property type="match status" value="1"/>
</dbReference>